<name>A0A0L0FZ95_9EUKA</name>
<accession>A0A0L0FZ95</accession>
<proteinExistence type="predicted"/>
<sequence length="462" mass="53277">MARMSKYPIWRTTPWATPRTSLWRCLVCLGILFGFHWLKSIVTYTDRRALKDGHVAGALSASVEAMNTVTNHLGVPNAAINREATDFHSTQEEDAVSLARIMGHKVMTENLSLSGQGDEIDIQEKAVRERDRIWPHLYSFNFTELVQLIAEGESLNIADVSKDLNGFIHSAKAHSSATYENETQQTLQQLTESQDMKKTTEMVHTAYNECTRQLRPRELRWMVWMQKRLADALGADKKCRWWLTHGSAITALRKRTVPWEHDVDIAIIKDDERRCGRLLVESGDFSILDKLYNSKGQPQEKELKKGWFVRYRLNPFVNGRVVYDVHADIHIFTINTVKKHGRKDAYIQQKCTKRFYKTKRECAHRHDYSTVFPLKKYTLRAGFEVNGPADVKKYTDTMYPISLLHGDLNNTDGQETFTDEPIEKNYVTQGRAGVACIKYAHAVGWVQDYLLDGFWTYINRPP</sequence>
<dbReference type="GO" id="GO:0009100">
    <property type="term" value="P:glycoprotein metabolic process"/>
    <property type="evidence" value="ECO:0007669"/>
    <property type="project" value="UniProtKB-ARBA"/>
</dbReference>
<feature type="transmembrane region" description="Helical" evidence="1">
    <location>
        <begin position="21"/>
        <end position="38"/>
    </location>
</feature>
<dbReference type="EMBL" id="KQ241955">
    <property type="protein sequence ID" value="KNC82140.1"/>
    <property type="molecule type" value="Genomic_DNA"/>
</dbReference>
<organism evidence="2 3">
    <name type="scientific">Sphaeroforma arctica JP610</name>
    <dbReference type="NCBI Taxonomy" id="667725"/>
    <lineage>
        <taxon>Eukaryota</taxon>
        <taxon>Ichthyosporea</taxon>
        <taxon>Ichthyophonida</taxon>
        <taxon>Sphaeroforma</taxon>
    </lineage>
</organism>
<keyword evidence="3" id="KW-1185">Reference proteome</keyword>
<reference evidence="2 3" key="1">
    <citation type="submission" date="2011-02" db="EMBL/GenBank/DDBJ databases">
        <title>The Genome Sequence of Sphaeroforma arctica JP610.</title>
        <authorList>
            <consortium name="The Broad Institute Genome Sequencing Platform"/>
            <person name="Russ C."/>
            <person name="Cuomo C."/>
            <person name="Young S.K."/>
            <person name="Zeng Q."/>
            <person name="Gargeya S."/>
            <person name="Alvarado L."/>
            <person name="Berlin A."/>
            <person name="Chapman S.B."/>
            <person name="Chen Z."/>
            <person name="Freedman E."/>
            <person name="Gellesch M."/>
            <person name="Goldberg J."/>
            <person name="Griggs A."/>
            <person name="Gujja S."/>
            <person name="Heilman E."/>
            <person name="Heiman D."/>
            <person name="Howarth C."/>
            <person name="Mehta T."/>
            <person name="Neiman D."/>
            <person name="Pearson M."/>
            <person name="Roberts A."/>
            <person name="Saif S."/>
            <person name="Shea T."/>
            <person name="Shenoy N."/>
            <person name="Sisk P."/>
            <person name="Stolte C."/>
            <person name="Sykes S."/>
            <person name="White J."/>
            <person name="Yandava C."/>
            <person name="Burger G."/>
            <person name="Gray M.W."/>
            <person name="Holland P.W.H."/>
            <person name="King N."/>
            <person name="Lang F.B.F."/>
            <person name="Roger A.J."/>
            <person name="Ruiz-Trillo I."/>
            <person name="Haas B."/>
            <person name="Nusbaum C."/>
            <person name="Birren B."/>
        </authorList>
    </citation>
    <scope>NUCLEOTIDE SEQUENCE [LARGE SCALE GENOMIC DNA]</scope>
    <source>
        <strain evidence="2 3">JP610</strain>
    </source>
</reference>
<dbReference type="RefSeq" id="XP_014156042.1">
    <property type="nucleotide sequence ID" value="XM_014300567.1"/>
</dbReference>
<keyword evidence="1" id="KW-0812">Transmembrane</keyword>
<gene>
    <name evidence="2" type="ORF">SARC_05560</name>
</gene>
<evidence type="ECO:0000313" key="2">
    <source>
        <dbReference type="EMBL" id="KNC82140.1"/>
    </source>
</evidence>
<evidence type="ECO:0000256" key="1">
    <source>
        <dbReference type="SAM" id="Phobius"/>
    </source>
</evidence>
<dbReference type="GeneID" id="25906064"/>
<keyword evidence="1" id="KW-1133">Transmembrane helix</keyword>
<keyword evidence="1" id="KW-0472">Membrane</keyword>
<dbReference type="Proteomes" id="UP000054560">
    <property type="component" value="Unassembled WGS sequence"/>
</dbReference>
<protein>
    <submittedName>
        <fullName evidence="2">Uncharacterized protein</fullName>
    </submittedName>
</protein>
<dbReference type="AlphaFoldDB" id="A0A0L0FZ95"/>
<evidence type="ECO:0000313" key="3">
    <source>
        <dbReference type="Proteomes" id="UP000054560"/>
    </source>
</evidence>